<feature type="domain" description="CBS" evidence="10">
    <location>
        <begin position="191"/>
        <end position="247"/>
    </location>
</feature>
<dbReference type="PANTHER" id="PTHR41394:SF8">
    <property type="entry name" value="MAGNESIUM TRANSPORTER MGTE"/>
    <property type="match status" value="1"/>
</dbReference>
<feature type="transmembrane region" description="Helical" evidence="9">
    <location>
        <begin position="307"/>
        <end position="331"/>
    </location>
</feature>
<keyword evidence="9" id="KW-1003">Cell membrane</keyword>
<dbReference type="InterPro" id="IPR006667">
    <property type="entry name" value="SLC41_membr_dom"/>
</dbReference>
<dbReference type="PANTHER" id="PTHR41394">
    <property type="entry name" value="MAGNESIUM TRANSPORTER MGTE"/>
    <property type="match status" value="1"/>
</dbReference>
<dbReference type="EMBL" id="BAABGL010000002">
    <property type="protein sequence ID" value="GAA4382539.1"/>
    <property type="molecule type" value="Genomic_DNA"/>
</dbReference>
<dbReference type="CDD" id="cd04606">
    <property type="entry name" value="CBS_pair_Mg_transporter"/>
    <property type="match status" value="1"/>
</dbReference>
<feature type="transmembrane region" description="Helical" evidence="9">
    <location>
        <begin position="413"/>
        <end position="436"/>
    </location>
</feature>
<evidence type="ECO:0000313" key="11">
    <source>
        <dbReference type="EMBL" id="GAA4382539.1"/>
    </source>
</evidence>
<dbReference type="SUPFAM" id="SSF158791">
    <property type="entry name" value="MgtE N-terminal domain-like"/>
    <property type="match status" value="1"/>
</dbReference>
<organism evidence="11 12">
    <name type="scientific">Brevibacterium pityocampae</name>
    <dbReference type="NCBI Taxonomy" id="506594"/>
    <lineage>
        <taxon>Bacteria</taxon>
        <taxon>Bacillati</taxon>
        <taxon>Actinomycetota</taxon>
        <taxon>Actinomycetes</taxon>
        <taxon>Micrococcales</taxon>
        <taxon>Brevibacteriaceae</taxon>
        <taxon>Brevibacterium</taxon>
    </lineage>
</organism>
<dbReference type="Gene3D" id="3.10.580.10">
    <property type="entry name" value="CBS-domain"/>
    <property type="match status" value="1"/>
</dbReference>
<evidence type="ECO:0000256" key="6">
    <source>
        <dbReference type="ARBA" id="ARBA00022989"/>
    </source>
</evidence>
<dbReference type="SUPFAM" id="SSF54631">
    <property type="entry name" value="CBS-domain pair"/>
    <property type="match status" value="1"/>
</dbReference>
<keyword evidence="5 9" id="KW-0460">Magnesium</keyword>
<comment type="caution">
    <text evidence="11">The sequence shown here is derived from an EMBL/GenBank/DDBJ whole genome shotgun (WGS) entry which is preliminary data.</text>
</comment>
<evidence type="ECO:0000256" key="2">
    <source>
        <dbReference type="ARBA" id="ARBA00009749"/>
    </source>
</evidence>
<comment type="similarity">
    <text evidence="2 9">Belongs to the SLC41A transporter family.</text>
</comment>
<dbReference type="InterPro" id="IPR046342">
    <property type="entry name" value="CBS_dom_sf"/>
</dbReference>
<comment type="subunit">
    <text evidence="9">Homodimer.</text>
</comment>
<keyword evidence="8" id="KW-0129">CBS domain</keyword>
<comment type="function">
    <text evidence="9">Acts as a magnesium transporter.</text>
</comment>
<dbReference type="Pfam" id="PF00571">
    <property type="entry name" value="CBS"/>
    <property type="match status" value="2"/>
</dbReference>
<evidence type="ECO:0000256" key="1">
    <source>
        <dbReference type="ARBA" id="ARBA00004141"/>
    </source>
</evidence>
<evidence type="ECO:0000313" key="12">
    <source>
        <dbReference type="Proteomes" id="UP001500642"/>
    </source>
</evidence>
<feature type="transmembrane region" description="Helical" evidence="9">
    <location>
        <begin position="377"/>
        <end position="401"/>
    </location>
</feature>
<evidence type="ECO:0000256" key="7">
    <source>
        <dbReference type="ARBA" id="ARBA00023136"/>
    </source>
</evidence>
<dbReference type="SUPFAM" id="SSF161093">
    <property type="entry name" value="MgtE membrane domain-like"/>
    <property type="match status" value="1"/>
</dbReference>
<gene>
    <name evidence="11" type="primary">mgtE</name>
    <name evidence="11" type="ORF">GCM10023167_01090</name>
</gene>
<dbReference type="Pfam" id="PF03448">
    <property type="entry name" value="MgtE_N"/>
    <property type="match status" value="1"/>
</dbReference>
<evidence type="ECO:0000256" key="5">
    <source>
        <dbReference type="ARBA" id="ARBA00022842"/>
    </source>
</evidence>
<name>A0ABP8J076_9MICO</name>
<proteinExistence type="inferred from homology"/>
<dbReference type="SMART" id="SM00924">
    <property type="entry name" value="MgtE_N"/>
    <property type="match status" value="1"/>
</dbReference>
<keyword evidence="6 9" id="KW-1133">Transmembrane helix</keyword>
<evidence type="ECO:0000256" key="3">
    <source>
        <dbReference type="ARBA" id="ARBA00022448"/>
    </source>
</evidence>
<keyword evidence="9" id="KW-0479">Metal-binding</keyword>
<feature type="transmembrane region" description="Helical" evidence="9">
    <location>
        <begin position="275"/>
        <end position="295"/>
    </location>
</feature>
<keyword evidence="7 9" id="KW-0472">Membrane</keyword>
<dbReference type="NCBIfam" id="TIGR00400">
    <property type="entry name" value="mgtE"/>
    <property type="match status" value="1"/>
</dbReference>
<keyword evidence="3 9" id="KW-0813">Transport</keyword>
<dbReference type="Pfam" id="PF01769">
    <property type="entry name" value="MgtE"/>
    <property type="match status" value="1"/>
</dbReference>
<accession>A0ABP8J076</accession>
<evidence type="ECO:0000256" key="9">
    <source>
        <dbReference type="RuleBase" id="RU362011"/>
    </source>
</evidence>
<evidence type="ECO:0000256" key="8">
    <source>
        <dbReference type="PROSITE-ProRule" id="PRU00703"/>
    </source>
</evidence>
<keyword evidence="4 9" id="KW-0812">Transmembrane</keyword>
<dbReference type="Gene3D" id="1.25.60.10">
    <property type="entry name" value="MgtE N-terminal domain-like"/>
    <property type="match status" value="1"/>
</dbReference>
<feature type="transmembrane region" description="Helical" evidence="9">
    <location>
        <begin position="352"/>
        <end position="371"/>
    </location>
</feature>
<protein>
    <recommendedName>
        <fullName evidence="9">Magnesium transporter MgtE</fullName>
    </recommendedName>
</protein>
<evidence type="ECO:0000259" key="10">
    <source>
        <dbReference type="PROSITE" id="PS51371"/>
    </source>
</evidence>
<feature type="domain" description="CBS" evidence="10">
    <location>
        <begin position="128"/>
        <end position="190"/>
    </location>
</feature>
<dbReference type="InterPro" id="IPR000644">
    <property type="entry name" value="CBS_dom"/>
</dbReference>
<dbReference type="PROSITE" id="PS51371">
    <property type="entry name" value="CBS"/>
    <property type="match status" value="2"/>
</dbReference>
<sequence>METTPIGRLPLHTISERLPEIPDATLVTDLIRMDRTRRAVVFRLLPKDRAARVFDRLGPGIGSELVADLSDGPVREVFSELAPDDRTAILDEMPAGVANRILQELPEAHRADTMRLLGFPKESAGRRMSPLDLILRADATAAEALDTLRDRAAGGARITDAPVVDATRRYLGMIPLSSIVAADPDARLGELTLDDICVHTHDDQEDAANAVMHSSADLVPVVDAEGRLVGMLTEPDARAVLHLESDEDAALAGGSAPLRRPYLATSVIRLASKRIVWLLVLLVAASLTVGVLDAFEESLQSMVVLSLFIPLLIGTGGNTGAQAVTTVVRALSTHDITFSDFFRVAFTELRTGLLLGAALGLCTLVPVTLFAGFEVALVLAISLVGICVLAATAGAVVPLLATKVGIDPAVVSAPFITTLVDASGLVLYFLVARAILGV</sequence>
<dbReference type="Proteomes" id="UP001500642">
    <property type="component" value="Unassembled WGS sequence"/>
</dbReference>
<dbReference type="InterPro" id="IPR038076">
    <property type="entry name" value="MgtE_N_sf"/>
</dbReference>
<dbReference type="InterPro" id="IPR036739">
    <property type="entry name" value="SLC41_membr_dom_sf"/>
</dbReference>
<reference evidence="12" key="1">
    <citation type="journal article" date="2019" name="Int. J. Syst. Evol. Microbiol.">
        <title>The Global Catalogue of Microorganisms (GCM) 10K type strain sequencing project: providing services to taxonomists for standard genome sequencing and annotation.</title>
        <authorList>
            <consortium name="The Broad Institute Genomics Platform"/>
            <consortium name="The Broad Institute Genome Sequencing Center for Infectious Disease"/>
            <person name="Wu L."/>
            <person name="Ma J."/>
        </authorList>
    </citation>
    <scope>NUCLEOTIDE SEQUENCE [LARGE SCALE GENOMIC DNA]</scope>
    <source>
        <strain evidence="12">JCM 17808</strain>
    </source>
</reference>
<comment type="subcellular location">
    <subcellularLocation>
        <location evidence="9">Cell membrane</location>
        <topology evidence="9">Multi-pass membrane protein</topology>
    </subcellularLocation>
    <subcellularLocation>
        <location evidence="1">Membrane</location>
        <topology evidence="1">Multi-pass membrane protein</topology>
    </subcellularLocation>
</comment>
<dbReference type="InterPro" id="IPR006669">
    <property type="entry name" value="MgtE_transporter"/>
</dbReference>
<evidence type="ECO:0000256" key="4">
    <source>
        <dbReference type="ARBA" id="ARBA00022692"/>
    </source>
</evidence>
<dbReference type="SMART" id="SM00116">
    <property type="entry name" value="CBS"/>
    <property type="match status" value="2"/>
</dbReference>
<dbReference type="RefSeq" id="WP_345029034.1">
    <property type="nucleotide sequence ID" value="NZ_BAABGL010000002.1"/>
</dbReference>
<dbReference type="InterPro" id="IPR006668">
    <property type="entry name" value="Mg_transptr_MgtE_intracell_dom"/>
</dbReference>
<keyword evidence="12" id="KW-1185">Reference proteome</keyword>
<dbReference type="Gene3D" id="1.10.357.20">
    <property type="entry name" value="SLC41 divalent cation transporters, integral membrane domain"/>
    <property type="match status" value="1"/>
</dbReference>